<protein>
    <submittedName>
        <fullName evidence="2">Uncharacterized protein</fullName>
    </submittedName>
</protein>
<evidence type="ECO:0000313" key="2">
    <source>
        <dbReference type="EMBL" id="PKI69446.1"/>
    </source>
</evidence>
<name>A0A2I0KNN8_PUNGR</name>
<gene>
    <name evidence="2" type="ORF">CRG98_010149</name>
</gene>
<reference evidence="2 3" key="1">
    <citation type="submission" date="2017-11" db="EMBL/GenBank/DDBJ databases">
        <title>De-novo sequencing of pomegranate (Punica granatum L.) genome.</title>
        <authorList>
            <person name="Akparov Z."/>
            <person name="Amiraslanov A."/>
            <person name="Hajiyeva S."/>
            <person name="Abbasov M."/>
            <person name="Kaur K."/>
            <person name="Hamwieh A."/>
            <person name="Solovyev V."/>
            <person name="Salamov A."/>
            <person name="Braich B."/>
            <person name="Kosarev P."/>
            <person name="Mahmoud A."/>
            <person name="Hajiyev E."/>
            <person name="Babayeva S."/>
            <person name="Izzatullayeva V."/>
            <person name="Mammadov A."/>
            <person name="Mammadov A."/>
            <person name="Sharifova S."/>
            <person name="Ojaghi J."/>
            <person name="Eynullazada K."/>
            <person name="Bayramov B."/>
            <person name="Abdulazimova A."/>
            <person name="Shahmuradov I."/>
        </authorList>
    </citation>
    <scope>NUCLEOTIDE SEQUENCE [LARGE SCALE GENOMIC DNA]</scope>
    <source>
        <strain evidence="3">cv. AG2017</strain>
        <tissue evidence="2">Leaf</tissue>
    </source>
</reference>
<dbReference type="EMBL" id="PGOL01000507">
    <property type="protein sequence ID" value="PKI69446.1"/>
    <property type="molecule type" value="Genomic_DNA"/>
</dbReference>
<accession>A0A2I0KNN8</accession>
<dbReference type="Proteomes" id="UP000233551">
    <property type="component" value="Unassembled WGS sequence"/>
</dbReference>
<proteinExistence type="predicted"/>
<feature type="region of interest" description="Disordered" evidence="1">
    <location>
        <begin position="57"/>
        <end position="84"/>
    </location>
</feature>
<organism evidence="2 3">
    <name type="scientific">Punica granatum</name>
    <name type="common">Pomegranate</name>
    <dbReference type="NCBI Taxonomy" id="22663"/>
    <lineage>
        <taxon>Eukaryota</taxon>
        <taxon>Viridiplantae</taxon>
        <taxon>Streptophyta</taxon>
        <taxon>Embryophyta</taxon>
        <taxon>Tracheophyta</taxon>
        <taxon>Spermatophyta</taxon>
        <taxon>Magnoliopsida</taxon>
        <taxon>eudicotyledons</taxon>
        <taxon>Gunneridae</taxon>
        <taxon>Pentapetalae</taxon>
        <taxon>rosids</taxon>
        <taxon>malvids</taxon>
        <taxon>Myrtales</taxon>
        <taxon>Lythraceae</taxon>
        <taxon>Punica</taxon>
    </lineage>
</organism>
<dbReference type="AlphaFoldDB" id="A0A2I0KNN8"/>
<feature type="region of interest" description="Disordered" evidence="1">
    <location>
        <begin position="1"/>
        <end position="29"/>
    </location>
</feature>
<comment type="caution">
    <text evidence="2">The sequence shown here is derived from an EMBL/GenBank/DDBJ whole genome shotgun (WGS) entry which is preliminary data.</text>
</comment>
<keyword evidence="3" id="KW-1185">Reference proteome</keyword>
<feature type="compositionally biased region" description="Polar residues" evidence="1">
    <location>
        <begin position="57"/>
        <end position="67"/>
    </location>
</feature>
<evidence type="ECO:0000256" key="1">
    <source>
        <dbReference type="SAM" id="MobiDB-lite"/>
    </source>
</evidence>
<evidence type="ECO:0000313" key="3">
    <source>
        <dbReference type="Proteomes" id="UP000233551"/>
    </source>
</evidence>
<sequence>MSTPGSLRPCSAAPRSSIKPFTKSLSSSTSDFFSAANSLVFDPFSLIFNSFTTKPEAPQTPTVSNVSGGFDSEPAPTPSKRQRSSRVIYFRQGLEVESSSFEEVPDYVHHCQFRQLPEDGATGSEGKVNAPGGKGVVVAVVMAAGRGRDNGVFDGIRERKAEEARKRRATEADRQWRSGGDAGCVAVAANSDDHRRTRPTGGGRAGWESEFGGFFVCLVLELNGVEF</sequence>